<sequence length="378" mass="42266">MSRCLIMQQPLLVLSLLKEPVWTVGRVCCCSEGRLNDKSIVLLPPLEISNGRCLELDVSKIPEFAVFPGQCGIITSSQQSAPGGDLEKKVLFGRCYFLHLLCKDARKQMLASRVDKLRNYADRKSLELTVACGPFTASDGLFYKTLDALIEVLTEEPPDILMLIGPFVDLKHPVIQSCSVEKSFEEIYENLLTPRFKKALSLSENLLLLIVPSLRDVHHDRIFPQPPFQGPFMHERLRYLSNPCTFSVNEIVIGVTATDVLFHLSKEEVFKQSEGVRTDRLGRLANHLIEQRSFYPLYPPAMEVNLETSRIDKLEMACTPDILILPSDMKFFAKIVNDSLAVNPGRLTKALSAGTYCQISVAGIDRSHGVKSAGVLRC</sequence>
<name>A0AA38HJH7_9CUCU</name>
<dbReference type="GO" id="GO:0005658">
    <property type="term" value="C:alpha DNA polymerase:primase complex"/>
    <property type="evidence" value="ECO:0007669"/>
    <property type="project" value="TreeGrafter"/>
</dbReference>
<evidence type="ECO:0000256" key="3">
    <source>
        <dbReference type="ARBA" id="ARBA00018596"/>
    </source>
</evidence>
<evidence type="ECO:0000259" key="8">
    <source>
        <dbReference type="Pfam" id="PF22062"/>
    </source>
</evidence>
<evidence type="ECO:0000256" key="5">
    <source>
        <dbReference type="ARBA" id="ARBA00023242"/>
    </source>
</evidence>
<gene>
    <name evidence="9" type="ORF">Zmor_027080</name>
</gene>
<dbReference type="PANTHER" id="PTHR23061:SF12">
    <property type="entry name" value="DNA POLYMERASE ALPHA SUBUNIT B"/>
    <property type="match status" value="1"/>
</dbReference>
<keyword evidence="5" id="KW-0539">Nucleus</keyword>
<feature type="signal peptide" evidence="6">
    <location>
        <begin position="1"/>
        <end position="23"/>
    </location>
</feature>
<dbReference type="InterPro" id="IPR016722">
    <property type="entry name" value="DNA_pol_alpha_bsu"/>
</dbReference>
<organism evidence="9 10">
    <name type="scientific">Zophobas morio</name>
    <dbReference type="NCBI Taxonomy" id="2755281"/>
    <lineage>
        <taxon>Eukaryota</taxon>
        <taxon>Metazoa</taxon>
        <taxon>Ecdysozoa</taxon>
        <taxon>Arthropoda</taxon>
        <taxon>Hexapoda</taxon>
        <taxon>Insecta</taxon>
        <taxon>Pterygota</taxon>
        <taxon>Neoptera</taxon>
        <taxon>Endopterygota</taxon>
        <taxon>Coleoptera</taxon>
        <taxon>Polyphaga</taxon>
        <taxon>Cucujiformia</taxon>
        <taxon>Tenebrionidae</taxon>
        <taxon>Zophobas</taxon>
    </lineage>
</organism>
<evidence type="ECO:0000259" key="7">
    <source>
        <dbReference type="Pfam" id="PF04042"/>
    </source>
</evidence>
<dbReference type="EMBL" id="JALNTZ010000841">
    <property type="protein sequence ID" value="KAJ3630092.1"/>
    <property type="molecule type" value="Genomic_DNA"/>
</dbReference>
<dbReference type="Pfam" id="PF22062">
    <property type="entry name" value="OB_DPOA2"/>
    <property type="match status" value="1"/>
</dbReference>
<evidence type="ECO:0000256" key="1">
    <source>
        <dbReference type="ARBA" id="ARBA00004123"/>
    </source>
</evidence>
<dbReference type="PANTHER" id="PTHR23061">
    <property type="entry name" value="DNA POLYMERASE 2 ALPHA 70 KDA SUBUNIT"/>
    <property type="match status" value="1"/>
</dbReference>
<dbReference type="InterPro" id="IPR054300">
    <property type="entry name" value="OB_DPOA2"/>
</dbReference>
<comment type="caution">
    <text evidence="9">The sequence shown here is derived from an EMBL/GenBank/DDBJ whole genome shotgun (WGS) entry which is preliminary data.</text>
</comment>
<dbReference type="GO" id="GO:0006270">
    <property type="term" value="P:DNA replication initiation"/>
    <property type="evidence" value="ECO:0007669"/>
    <property type="project" value="TreeGrafter"/>
</dbReference>
<proteinExistence type="inferred from homology"/>
<dbReference type="AlphaFoldDB" id="A0AA38HJH7"/>
<evidence type="ECO:0000256" key="2">
    <source>
        <dbReference type="ARBA" id="ARBA00007299"/>
    </source>
</evidence>
<accession>A0AA38HJH7</accession>
<evidence type="ECO:0000313" key="10">
    <source>
        <dbReference type="Proteomes" id="UP001168821"/>
    </source>
</evidence>
<feature type="domain" description="DNA polymerase alpha/delta/epsilon subunit B" evidence="7">
    <location>
        <begin position="129"/>
        <end position="334"/>
    </location>
</feature>
<keyword evidence="10" id="KW-1185">Reference proteome</keyword>
<dbReference type="Proteomes" id="UP001168821">
    <property type="component" value="Unassembled WGS sequence"/>
</dbReference>
<feature type="chain" id="PRO_5041279029" description="DNA polymerase alpha subunit B" evidence="6">
    <location>
        <begin position="24"/>
        <end position="378"/>
    </location>
</feature>
<comment type="subcellular location">
    <subcellularLocation>
        <location evidence="1">Nucleus</location>
    </subcellularLocation>
</comment>
<dbReference type="InterPro" id="IPR007185">
    <property type="entry name" value="DNA_pol_a/d/e_bsu"/>
</dbReference>
<dbReference type="Pfam" id="PF04042">
    <property type="entry name" value="DNA_pol_E_B"/>
    <property type="match status" value="1"/>
</dbReference>
<reference evidence="9" key="1">
    <citation type="journal article" date="2023" name="G3 (Bethesda)">
        <title>Whole genome assemblies of Zophobas morio and Tenebrio molitor.</title>
        <authorList>
            <person name="Kaur S."/>
            <person name="Stinson S.A."/>
            <person name="diCenzo G.C."/>
        </authorList>
    </citation>
    <scope>NUCLEOTIDE SEQUENCE</scope>
    <source>
        <strain evidence="9">QUZm001</strain>
    </source>
</reference>
<comment type="similarity">
    <text evidence="2">Belongs to the DNA polymerase alpha subunit B family.</text>
</comment>
<dbReference type="Gene3D" id="3.60.21.60">
    <property type="match status" value="1"/>
</dbReference>
<dbReference type="GO" id="GO:0003677">
    <property type="term" value="F:DNA binding"/>
    <property type="evidence" value="ECO:0007669"/>
    <property type="project" value="InterPro"/>
</dbReference>
<protein>
    <recommendedName>
        <fullName evidence="3">DNA polymerase alpha subunit B</fullName>
    </recommendedName>
</protein>
<keyword evidence="6" id="KW-0732">Signal</keyword>
<evidence type="ECO:0000256" key="4">
    <source>
        <dbReference type="ARBA" id="ARBA00022705"/>
    </source>
</evidence>
<dbReference type="PIRSF" id="PIRSF018300">
    <property type="entry name" value="DNA_pol_alph_2"/>
    <property type="match status" value="1"/>
</dbReference>
<feature type="domain" description="DNA polymerase alpha subunit B OB" evidence="8">
    <location>
        <begin position="18"/>
        <end position="74"/>
    </location>
</feature>
<evidence type="ECO:0000313" key="9">
    <source>
        <dbReference type="EMBL" id="KAJ3630092.1"/>
    </source>
</evidence>
<keyword evidence="4" id="KW-0235">DNA replication</keyword>
<evidence type="ECO:0000256" key="6">
    <source>
        <dbReference type="SAM" id="SignalP"/>
    </source>
</evidence>